<organism evidence="2 3">
    <name type="scientific">Lacimonas salitolerans</name>
    <dbReference type="NCBI Taxonomy" id="1323750"/>
    <lineage>
        <taxon>Bacteria</taxon>
        <taxon>Pseudomonadati</taxon>
        <taxon>Pseudomonadota</taxon>
        <taxon>Alphaproteobacteria</taxon>
        <taxon>Rhodobacterales</taxon>
        <taxon>Paracoccaceae</taxon>
        <taxon>Lacimonas</taxon>
    </lineage>
</organism>
<feature type="signal peptide" evidence="1">
    <location>
        <begin position="1"/>
        <end position="21"/>
    </location>
</feature>
<gene>
    <name evidence="2" type="ORF">ACFTOW_18125</name>
</gene>
<dbReference type="Gene3D" id="2.40.128.140">
    <property type="entry name" value="Outer membrane protein"/>
    <property type="match status" value="1"/>
</dbReference>
<evidence type="ECO:0000313" key="2">
    <source>
        <dbReference type="EMBL" id="MFD1511302.1"/>
    </source>
</evidence>
<proteinExistence type="predicted"/>
<keyword evidence="1" id="KW-0732">Signal</keyword>
<dbReference type="Pfam" id="PF09982">
    <property type="entry name" value="LpxR"/>
    <property type="match status" value="1"/>
</dbReference>
<keyword evidence="3" id="KW-1185">Reference proteome</keyword>
<comment type="caution">
    <text evidence="2">The sequence shown here is derived from an EMBL/GenBank/DDBJ whole genome shotgun (WGS) entry which is preliminary data.</text>
</comment>
<name>A0ABW4EJD4_9RHOB</name>
<dbReference type="InterPro" id="IPR037107">
    <property type="entry name" value="Put_OMP_sf"/>
</dbReference>
<reference evidence="3" key="1">
    <citation type="journal article" date="2019" name="Int. J. Syst. Evol. Microbiol.">
        <title>The Global Catalogue of Microorganisms (GCM) 10K type strain sequencing project: providing services to taxonomists for standard genome sequencing and annotation.</title>
        <authorList>
            <consortium name="The Broad Institute Genomics Platform"/>
            <consortium name="The Broad Institute Genome Sequencing Center for Infectious Disease"/>
            <person name="Wu L."/>
            <person name="Ma J."/>
        </authorList>
    </citation>
    <scope>NUCLEOTIDE SEQUENCE [LARGE SCALE GENOMIC DNA]</scope>
    <source>
        <strain evidence="3">CGMCC 1.12477</strain>
    </source>
</reference>
<dbReference type="RefSeq" id="WP_379918356.1">
    <property type="nucleotide sequence ID" value="NZ_JBHUDD010000157.1"/>
</dbReference>
<accession>A0ABW4EJD4</accession>
<feature type="chain" id="PRO_5045458180" evidence="1">
    <location>
        <begin position="22"/>
        <end position="181"/>
    </location>
</feature>
<protein>
    <submittedName>
        <fullName evidence="2">Lipid A-modifier LpxR family protein</fullName>
    </submittedName>
</protein>
<dbReference type="Proteomes" id="UP001597186">
    <property type="component" value="Unassembled WGS sequence"/>
</dbReference>
<evidence type="ECO:0000256" key="1">
    <source>
        <dbReference type="SAM" id="SignalP"/>
    </source>
</evidence>
<evidence type="ECO:0000313" key="3">
    <source>
        <dbReference type="Proteomes" id="UP001597186"/>
    </source>
</evidence>
<dbReference type="EMBL" id="JBHUDD010000157">
    <property type="protein sequence ID" value="MFD1511302.1"/>
    <property type="molecule type" value="Genomic_DNA"/>
</dbReference>
<dbReference type="InterPro" id="IPR018707">
    <property type="entry name" value="LpxR"/>
</dbReference>
<sequence>MFRVVVFCVACLLIAAGPGAAQERQYLGRATVFTNDSFGDTRDRWRTGGVQGSLLWGPEWQGRAPAVAGQLLELRWGGQIIAPASLTRPDPRDRPNAGALSLGLHTHFTRGAMDMALGADLVMTGPQTGLDDLQKALHDFAGLIAPPSDAVRAAQIGNALHPTLVFEAGSDMRLGAARQTG</sequence>